<organism evidence="6 7">
    <name type="scientific">Persicitalea jodogahamensis</name>
    <dbReference type="NCBI Taxonomy" id="402147"/>
    <lineage>
        <taxon>Bacteria</taxon>
        <taxon>Pseudomonadati</taxon>
        <taxon>Bacteroidota</taxon>
        <taxon>Cytophagia</taxon>
        <taxon>Cytophagales</taxon>
        <taxon>Spirosomataceae</taxon>
        <taxon>Persicitalea</taxon>
    </lineage>
</organism>
<dbReference type="GO" id="GO:0046872">
    <property type="term" value="F:metal ion binding"/>
    <property type="evidence" value="ECO:0007669"/>
    <property type="project" value="UniProtKB-KW"/>
</dbReference>
<evidence type="ECO:0000313" key="6">
    <source>
        <dbReference type="EMBL" id="GHB86743.1"/>
    </source>
</evidence>
<dbReference type="PROSITE" id="PS00523">
    <property type="entry name" value="SULFATASE_1"/>
    <property type="match status" value="1"/>
</dbReference>
<comment type="caution">
    <text evidence="6">The sequence shown here is derived from an EMBL/GenBank/DDBJ whole genome shotgun (WGS) entry which is preliminary data.</text>
</comment>
<protein>
    <submittedName>
        <fullName evidence="6">N-acetylgalactosamine-6-sulfatase</fullName>
    </submittedName>
</protein>
<evidence type="ECO:0000256" key="1">
    <source>
        <dbReference type="ARBA" id="ARBA00008779"/>
    </source>
</evidence>
<proteinExistence type="inferred from homology"/>
<dbReference type="AlphaFoldDB" id="A0A8J3GAZ4"/>
<gene>
    <name evidence="6" type="primary">GALNS</name>
    <name evidence="6" type="ORF">GCM10007390_48040</name>
</gene>
<dbReference type="InterPro" id="IPR024607">
    <property type="entry name" value="Sulfatase_CS"/>
</dbReference>
<dbReference type="Gene3D" id="3.30.1120.10">
    <property type="match status" value="1"/>
</dbReference>
<dbReference type="InterPro" id="IPR000917">
    <property type="entry name" value="Sulfatase_N"/>
</dbReference>
<dbReference type="SUPFAM" id="SSF53649">
    <property type="entry name" value="Alkaline phosphatase-like"/>
    <property type="match status" value="1"/>
</dbReference>
<dbReference type="EMBL" id="BMXF01000007">
    <property type="protein sequence ID" value="GHB86743.1"/>
    <property type="molecule type" value="Genomic_DNA"/>
</dbReference>
<evidence type="ECO:0000256" key="3">
    <source>
        <dbReference type="ARBA" id="ARBA00022801"/>
    </source>
</evidence>
<keyword evidence="4" id="KW-0106">Calcium</keyword>
<evidence type="ECO:0000313" key="7">
    <source>
        <dbReference type="Proteomes" id="UP000598271"/>
    </source>
</evidence>
<keyword evidence="2" id="KW-0479">Metal-binding</keyword>
<evidence type="ECO:0000259" key="5">
    <source>
        <dbReference type="Pfam" id="PF00884"/>
    </source>
</evidence>
<dbReference type="InterPro" id="IPR050738">
    <property type="entry name" value="Sulfatase"/>
</dbReference>
<keyword evidence="3" id="KW-0378">Hydrolase</keyword>
<dbReference type="PANTHER" id="PTHR42693:SF53">
    <property type="entry name" value="ENDO-4-O-SULFATASE"/>
    <property type="match status" value="1"/>
</dbReference>
<name>A0A8J3GAZ4_9BACT</name>
<dbReference type="PANTHER" id="PTHR42693">
    <property type="entry name" value="ARYLSULFATASE FAMILY MEMBER"/>
    <property type="match status" value="1"/>
</dbReference>
<keyword evidence="7" id="KW-1185">Reference proteome</keyword>
<reference evidence="6 7" key="1">
    <citation type="journal article" date="2014" name="Int. J. Syst. Evol. Microbiol.">
        <title>Complete genome sequence of Corynebacterium casei LMG S-19264T (=DSM 44701T), isolated from a smear-ripened cheese.</title>
        <authorList>
            <consortium name="US DOE Joint Genome Institute (JGI-PGF)"/>
            <person name="Walter F."/>
            <person name="Albersmeier A."/>
            <person name="Kalinowski J."/>
            <person name="Ruckert C."/>
        </authorList>
    </citation>
    <scope>NUCLEOTIDE SEQUENCE [LARGE SCALE GENOMIC DNA]</scope>
    <source>
        <strain evidence="6 7">KCTC 12866</strain>
    </source>
</reference>
<dbReference type="Proteomes" id="UP000598271">
    <property type="component" value="Unassembled WGS sequence"/>
</dbReference>
<sequence>MIIKNFLLGVISLSLLQMSSVLGQIGNKHNAPPNIILIVSDDQGYHDLGSYGNGAIITPHLDRLAAEGVRFTDFYVTSSICTPSRSGLLTGRYPQRNGTYELFRNDRVDEGYQYNEAEYSTTPERILGTDLREVFISEILKKAGYTNGIFGKWDLGQLRRFLPLQQGFDRFYGFVNTGIDYFTHQRYGIGSMYSDNEPTTADKGTYSTDLFTRKALRFLDENREKPFFLYLPYNAPHSASSLDPTIRSTVQAPEETRHLYPMGKTKKENQTRDYRAAVTRMDESIGDILKRVAQHGLEDNTLVVFLSDNGGGVGSDNSPLRGRKGQFWEGGIRVPCIIKWPGQIEAGAVNRDFVTSLELFPTLLAAAGVAHPNDVTLDGFNLLPRLMGGTEKVREEMFWELREDQAARVGTWKWVASPKGSGLFNLEKDIGEQYDLTAEQPEVARKMREKFAAWQSAMQRAEPRGPFRDY</sequence>
<comment type="similarity">
    <text evidence="1">Belongs to the sulfatase family.</text>
</comment>
<dbReference type="InterPro" id="IPR017850">
    <property type="entry name" value="Alkaline_phosphatase_core_sf"/>
</dbReference>
<feature type="domain" description="Sulfatase N-terminal" evidence="5">
    <location>
        <begin position="33"/>
        <end position="369"/>
    </location>
</feature>
<dbReference type="Gene3D" id="3.40.720.10">
    <property type="entry name" value="Alkaline Phosphatase, subunit A"/>
    <property type="match status" value="1"/>
</dbReference>
<evidence type="ECO:0000256" key="2">
    <source>
        <dbReference type="ARBA" id="ARBA00022723"/>
    </source>
</evidence>
<accession>A0A8J3GAZ4</accession>
<dbReference type="GO" id="GO:0004065">
    <property type="term" value="F:arylsulfatase activity"/>
    <property type="evidence" value="ECO:0007669"/>
    <property type="project" value="TreeGrafter"/>
</dbReference>
<dbReference type="Pfam" id="PF00884">
    <property type="entry name" value="Sulfatase"/>
    <property type="match status" value="1"/>
</dbReference>
<evidence type="ECO:0000256" key="4">
    <source>
        <dbReference type="ARBA" id="ARBA00022837"/>
    </source>
</evidence>